<dbReference type="EMBL" id="JAAGOA010000027">
    <property type="protein sequence ID" value="NEE03950.1"/>
    <property type="molecule type" value="Genomic_DNA"/>
</dbReference>
<accession>A0A6L9SIQ6</accession>
<proteinExistence type="predicted"/>
<sequence length="198" mass="22082">MVGGEKNVNGYTTRPLDPTTWNAFAELAERHNGVWGGCWCLWFHPADDERGQSPEGNRRLKERMVREGRTHAALAFDGDVAVGWCQYGTPAELPSIYHRKEYEAGVDVLPDYRITCFFVDKRYRRKGVSAVALRGALELIASDGGGVVEAYPQDTQGKKISASFLYNGTRSLFEQAGFEYVRPKGKNHCVMSTTVARA</sequence>
<dbReference type="SUPFAM" id="SSF55729">
    <property type="entry name" value="Acyl-CoA N-acyltransferases (Nat)"/>
    <property type="match status" value="1"/>
</dbReference>
<gene>
    <name evidence="2" type="ORF">G1H10_27655</name>
</gene>
<dbReference type="Proteomes" id="UP000475214">
    <property type="component" value="Unassembled WGS sequence"/>
</dbReference>
<dbReference type="PROSITE" id="PS51186">
    <property type="entry name" value="GNAT"/>
    <property type="match status" value="1"/>
</dbReference>
<dbReference type="InterPro" id="IPR000182">
    <property type="entry name" value="GNAT_dom"/>
</dbReference>
<feature type="domain" description="N-acetyltransferase" evidence="1">
    <location>
        <begin position="11"/>
        <end position="196"/>
    </location>
</feature>
<organism evidence="2 3">
    <name type="scientific">Phytoactinopolyspora halotolerans</name>
    <dbReference type="NCBI Taxonomy" id="1981512"/>
    <lineage>
        <taxon>Bacteria</taxon>
        <taxon>Bacillati</taxon>
        <taxon>Actinomycetota</taxon>
        <taxon>Actinomycetes</taxon>
        <taxon>Jiangellales</taxon>
        <taxon>Jiangellaceae</taxon>
        <taxon>Phytoactinopolyspora</taxon>
    </lineage>
</organism>
<reference evidence="2 3" key="1">
    <citation type="submission" date="2020-02" db="EMBL/GenBank/DDBJ databases">
        <authorList>
            <person name="Li X.-J."/>
            <person name="Han X.-M."/>
        </authorList>
    </citation>
    <scope>NUCLEOTIDE SEQUENCE [LARGE SCALE GENOMIC DNA]</scope>
    <source>
        <strain evidence="2 3">CCTCC AB 2017055</strain>
    </source>
</reference>
<dbReference type="GO" id="GO:0016747">
    <property type="term" value="F:acyltransferase activity, transferring groups other than amino-acyl groups"/>
    <property type="evidence" value="ECO:0007669"/>
    <property type="project" value="InterPro"/>
</dbReference>
<keyword evidence="3" id="KW-1185">Reference proteome</keyword>
<evidence type="ECO:0000259" key="1">
    <source>
        <dbReference type="PROSITE" id="PS51186"/>
    </source>
</evidence>
<evidence type="ECO:0000313" key="3">
    <source>
        <dbReference type="Proteomes" id="UP000475214"/>
    </source>
</evidence>
<evidence type="ECO:0000313" key="2">
    <source>
        <dbReference type="EMBL" id="NEE03950.1"/>
    </source>
</evidence>
<dbReference type="AlphaFoldDB" id="A0A6L9SIQ6"/>
<keyword evidence="2" id="KW-0808">Transferase</keyword>
<protein>
    <submittedName>
        <fullName evidence="2">GNAT family N-acetyltransferase</fullName>
    </submittedName>
</protein>
<comment type="caution">
    <text evidence="2">The sequence shown here is derived from an EMBL/GenBank/DDBJ whole genome shotgun (WGS) entry which is preliminary data.</text>
</comment>
<dbReference type="Gene3D" id="3.40.630.30">
    <property type="match status" value="1"/>
</dbReference>
<name>A0A6L9SIQ6_9ACTN</name>
<dbReference type="InterPro" id="IPR016181">
    <property type="entry name" value="Acyl_CoA_acyltransferase"/>
</dbReference>